<dbReference type="Proteomes" id="UP000774617">
    <property type="component" value="Unassembled WGS sequence"/>
</dbReference>
<evidence type="ECO:0008006" key="5">
    <source>
        <dbReference type="Google" id="ProtNLM"/>
    </source>
</evidence>
<proteinExistence type="predicted"/>
<protein>
    <recommendedName>
        <fullName evidence="5">GPI anchored serine-rich protein</fullName>
    </recommendedName>
</protein>
<evidence type="ECO:0000256" key="1">
    <source>
        <dbReference type="SAM" id="MobiDB-lite"/>
    </source>
</evidence>
<name>A0ABQ8GEQ2_9PEZI</name>
<accession>A0ABQ8GEQ2</accession>
<feature type="region of interest" description="Disordered" evidence="1">
    <location>
        <begin position="73"/>
        <end position="93"/>
    </location>
</feature>
<sequence length="121" mass="11778">MKFSTAVAIIATFTTPACAMQSASTTVTVSPCPSNTASVNDVVTRTPVAMPSQNTPCPTLQVVTTNGTTVTMSHPGAGSPGAGSSSTASSTPPAFTGAAVNNKVTTGGVLAAAFGLAAFIL</sequence>
<evidence type="ECO:0000256" key="2">
    <source>
        <dbReference type="SAM" id="SignalP"/>
    </source>
</evidence>
<dbReference type="EMBL" id="JAGTJR010000010">
    <property type="protein sequence ID" value="KAH7053426.1"/>
    <property type="molecule type" value="Genomic_DNA"/>
</dbReference>
<gene>
    <name evidence="3" type="ORF">B0J12DRAFT_698610</name>
</gene>
<evidence type="ECO:0000313" key="3">
    <source>
        <dbReference type="EMBL" id="KAH7053426.1"/>
    </source>
</evidence>
<reference evidence="3 4" key="1">
    <citation type="journal article" date="2021" name="Nat. Commun.">
        <title>Genetic determinants of endophytism in the Arabidopsis root mycobiome.</title>
        <authorList>
            <person name="Mesny F."/>
            <person name="Miyauchi S."/>
            <person name="Thiergart T."/>
            <person name="Pickel B."/>
            <person name="Atanasova L."/>
            <person name="Karlsson M."/>
            <person name="Huettel B."/>
            <person name="Barry K.W."/>
            <person name="Haridas S."/>
            <person name="Chen C."/>
            <person name="Bauer D."/>
            <person name="Andreopoulos W."/>
            <person name="Pangilinan J."/>
            <person name="LaButti K."/>
            <person name="Riley R."/>
            <person name="Lipzen A."/>
            <person name="Clum A."/>
            <person name="Drula E."/>
            <person name="Henrissat B."/>
            <person name="Kohler A."/>
            <person name="Grigoriev I.V."/>
            <person name="Martin F.M."/>
            <person name="Hacquard S."/>
        </authorList>
    </citation>
    <scope>NUCLEOTIDE SEQUENCE [LARGE SCALE GENOMIC DNA]</scope>
    <source>
        <strain evidence="3 4">MPI-SDFR-AT-0080</strain>
    </source>
</reference>
<evidence type="ECO:0000313" key="4">
    <source>
        <dbReference type="Proteomes" id="UP000774617"/>
    </source>
</evidence>
<feature type="signal peptide" evidence="2">
    <location>
        <begin position="1"/>
        <end position="19"/>
    </location>
</feature>
<organism evidence="3 4">
    <name type="scientific">Macrophomina phaseolina</name>
    <dbReference type="NCBI Taxonomy" id="35725"/>
    <lineage>
        <taxon>Eukaryota</taxon>
        <taxon>Fungi</taxon>
        <taxon>Dikarya</taxon>
        <taxon>Ascomycota</taxon>
        <taxon>Pezizomycotina</taxon>
        <taxon>Dothideomycetes</taxon>
        <taxon>Dothideomycetes incertae sedis</taxon>
        <taxon>Botryosphaeriales</taxon>
        <taxon>Botryosphaeriaceae</taxon>
        <taxon>Macrophomina</taxon>
    </lineage>
</organism>
<feature type="chain" id="PRO_5046893375" description="GPI anchored serine-rich protein" evidence="2">
    <location>
        <begin position="20"/>
        <end position="121"/>
    </location>
</feature>
<keyword evidence="4" id="KW-1185">Reference proteome</keyword>
<keyword evidence="2" id="KW-0732">Signal</keyword>
<comment type="caution">
    <text evidence="3">The sequence shown here is derived from an EMBL/GenBank/DDBJ whole genome shotgun (WGS) entry which is preliminary data.</text>
</comment>
<feature type="compositionally biased region" description="Low complexity" evidence="1">
    <location>
        <begin position="82"/>
        <end position="93"/>
    </location>
</feature>